<gene>
    <name evidence="3" type="ORF">G2W53_018453</name>
</gene>
<feature type="compositionally biased region" description="Low complexity" evidence="1">
    <location>
        <begin position="30"/>
        <end position="43"/>
    </location>
</feature>
<name>A0A834TT47_9FABA</name>
<evidence type="ECO:0000313" key="3">
    <source>
        <dbReference type="EMBL" id="KAF7827289.1"/>
    </source>
</evidence>
<feature type="region of interest" description="Disordered" evidence="1">
    <location>
        <begin position="11"/>
        <end position="43"/>
    </location>
</feature>
<evidence type="ECO:0000313" key="4">
    <source>
        <dbReference type="Proteomes" id="UP000634136"/>
    </source>
</evidence>
<keyword evidence="2" id="KW-0472">Membrane</keyword>
<dbReference type="AlphaFoldDB" id="A0A834TT47"/>
<feature type="transmembrane region" description="Helical" evidence="2">
    <location>
        <begin position="90"/>
        <end position="109"/>
    </location>
</feature>
<proteinExistence type="predicted"/>
<keyword evidence="4" id="KW-1185">Reference proteome</keyword>
<evidence type="ECO:0000256" key="2">
    <source>
        <dbReference type="SAM" id="Phobius"/>
    </source>
</evidence>
<sequence>MWGNHPFKPIPKPLIDGPTLTSDPQRRIRQSSQRQPLPLPQRQNRIRNMEGTCGFLFLPVLIIIIIIGGRLNFNPSSSSLFAELPEPVCFLLKLSIAVLEMVELIWAPGGTRRSQETWRQKEEKDGGVHQRGNNRHGAWWWWHLGGEKVGNYKNE</sequence>
<reference evidence="3" key="1">
    <citation type="submission" date="2020-09" db="EMBL/GenBank/DDBJ databases">
        <title>Genome-Enabled Discovery of Anthraquinone Biosynthesis in Senna tora.</title>
        <authorList>
            <person name="Kang S.-H."/>
            <person name="Pandey R.P."/>
            <person name="Lee C.-M."/>
            <person name="Sim J.-S."/>
            <person name="Jeong J.-T."/>
            <person name="Choi B.-S."/>
            <person name="Jung M."/>
            <person name="Ginzburg D."/>
            <person name="Zhao K."/>
            <person name="Won S.Y."/>
            <person name="Oh T.-J."/>
            <person name="Yu Y."/>
            <person name="Kim N.-H."/>
            <person name="Lee O.R."/>
            <person name="Lee T.-H."/>
            <person name="Bashyal P."/>
            <person name="Kim T.-S."/>
            <person name="Lee W.-H."/>
            <person name="Kawkins C."/>
            <person name="Kim C.-K."/>
            <person name="Kim J.S."/>
            <person name="Ahn B.O."/>
            <person name="Rhee S.Y."/>
            <person name="Sohng J.K."/>
        </authorList>
    </citation>
    <scope>NUCLEOTIDE SEQUENCE</scope>
    <source>
        <tissue evidence="3">Leaf</tissue>
    </source>
</reference>
<keyword evidence="2" id="KW-0812">Transmembrane</keyword>
<dbReference type="Proteomes" id="UP000634136">
    <property type="component" value="Unassembled WGS sequence"/>
</dbReference>
<comment type="caution">
    <text evidence="3">The sequence shown here is derived from an EMBL/GenBank/DDBJ whole genome shotgun (WGS) entry which is preliminary data.</text>
</comment>
<dbReference type="EMBL" id="JAAIUW010000006">
    <property type="protein sequence ID" value="KAF7827289.1"/>
    <property type="molecule type" value="Genomic_DNA"/>
</dbReference>
<evidence type="ECO:0000256" key="1">
    <source>
        <dbReference type="SAM" id="MobiDB-lite"/>
    </source>
</evidence>
<accession>A0A834TT47</accession>
<keyword evidence="2" id="KW-1133">Transmembrane helix</keyword>
<protein>
    <submittedName>
        <fullName evidence="3">Uncharacterized protein</fullName>
    </submittedName>
</protein>
<organism evidence="3 4">
    <name type="scientific">Senna tora</name>
    <dbReference type="NCBI Taxonomy" id="362788"/>
    <lineage>
        <taxon>Eukaryota</taxon>
        <taxon>Viridiplantae</taxon>
        <taxon>Streptophyta</taxon>
        <taxon>Embryophyta</taxon>
        <taxon>Tracheophyta</taxon>
        <taxon>Spermatophyta</taxon>
        <taxon>Magnoliopsida</taxon>
        <taxon>eudicotyledons</taxon>
        <taxon>Gunneridae</taxon>
        <taxon>Pentapetalae</taxon>
        <taxon>rosids</taxon>
        <taxon>fabids</taxon>
        <taxon>Fabales</taxon>
        <taxon>Fabaceae</taxon>
        <taxon>Caesalpinioideae</taxon>
        <taxon>Cassia clade</taxon>
        <taxon>Senna</taxon>
    </lineage>
</organism>
<feature type="transmembrane region" description="Helical" evidence="2">
    <location>
        <begin position="51"/>
        <end position="70"/>
    </location>
</feature>